<evidence type="ECO:0000313" key="2">
    <source>
        <dbReference type="Proteomes" id="UP001168821"/>
    </source>
</evidence>
<dbReference type="Proteomes" id="UP001168821">
    <property type="component" value="Unassembled WGS sequence"/>
</dbReference>
<accession>A0AA38IJT2</accession>
<dbReference type="EMBL" id="JALNTZ010000003">
    <property type="protein sequence ID" value="KAJ3658262.1"/>
    <property type="molecule type" value="Genomic_DNA"/>
</dbReference>
<evidence type="ECO:0000313" key="1">
    <source>
        <dbReference type="EMBL" id="KAJ3658262.1"/>
    </source>
</evidence>
<gene>
    <name evidence="1" type="ORF">Zmor_010013</name>
</gene>
<protein>
    <submittedName>
        <fullName evidence="1">Uncharacterized protein</fullName>
    </submittedName>
</protein>
<keyword evidence="2" id="KW-1185">Reference proteome</keyword>
<organism evidence="1 2">
    <name type="scientific">Zophobas morio</name>
    <dbReference type="NCBI Taxonomy" id="2755281"/>
    <lineage>
        <taxon>Eukaryota</taxon>
        <taxon>Metazoa</taxon>
        <taxon>Ecdysozoa</taxon>
        <taxon>Arthropoda</taxon>
        <taxon>Hexapoda</taxon>
        <taxon>Insecta</taxon>
        <taxon>Pterygota</taxon>
        <taxon>Neoptera</taxon>
        <taxon>Endopterygota</taxon>
        <taxon>Coleoptera</taxon>
        <taxon>Polyphaga</taxon>
        <taxon>Cucujiformia</taxon>
        <taxon>Tenebrionidae</taxon>
        <taxon>Zophobas</taxon>
    </lineage>
</organism>
<reference evidence="1" key="1">
    <citation type="journal article" date="2023" name="G3 (Bethesda)">
        <title>Whole genome assemblies of Zophobas morio and Tenebrio molitor.</title>
        <authorList>
            <person name="Kaur S."/>
            <person name="Stinson S.A."/>
            <person name="diCenzo G.C."/>
        </authorList>
    </citation>
    <scope>NUCLEOTIDE SEQUENCE</scope>
    <source>
        <strain evidence="1">QUZm001</strain>
    </source>
</reference>
<comment type="caution">
    <text evidence="1">The sequence shown here is derived from an EMBL/GenBank/DDBJ whole genome shotgun (WGS) entry which is preliminary data.</text>
</comment>
<sequence length="109" mass="12549">MGPVLPVPEIRVRARRETHLTLSLEEKINHQLHEPLHVPRPAERVIRKEQCSIMLAHRWGSNSTQNTVPQLAQPNLTKVKRSNRYRAVVVLTASSRPPFLFQLPNSYLT</sequence>
<proteinExistence type="predicted"/>
<name>A0AA38IJT2_9CUCU</name>
<dbReference type="AlphaFoldDB" id="A0AA38IJT2"/>